<evidence type="ECO:0000313" key="2">
    <source>
        <dbReference type="Proteomes" id="UP001143486"/>
    </source>
</evidence>
<dbReference type="RefSeq" id="WP_271185196.1">
    <property type="nucleotide sequence ID" value="NZ_BSFE01000001.1"/>
</dbReference>
<sequence>MSQPREHFSADLDASLLAELKTLAEAEGRELRVLIDEAIAGLLKAKKASNVRDHVMATYKATHDEYADVYKKLAE</sequence>
<name>A0A9W6IK79_9PROT</name>
<comment type="caution">
    <text evidence="1">The sequence shown here is derived from an EMBL/GenBank/DDBJ whole genome shotgun (WGS) entry which is preliminary data.</text>
</comment>
<evidence type="ECO:0000313" key="1">
    <source>
        <dbReference type="EMBL" id="GLK50799.1"/>
    </source>
</evidence>
<reference evidence="1" key="1">
    <citation type="journal article" date="2014" name="Int. J. Syst. Evol. Microbiol.">
        <title>Complete genome sequence of Corynebacterium casei LMG S-19264T (=DSM 44701T), isolated from a smear-ripened cheese.</title>
        <authorList>
            <consortium name="US DOE Joint Genome Institute (JGI-PGF)"/>
            <person name="Walter F."/>
            <person name="Albersmeier A."/>
            <person name="Kalinowski J."/>
            <person name="Ruckert C."/>
        </authorList>
    </citation>
    <scope>NUCLEOTIDE SEQUENCE</scope>
    <source>
        <strain evidence="1">VKM B-1513</strain>
    </source>
</reference>
<dbReference type="AlphaFoldDB" id="A0A9W6IK79"/>
<proteinExistence type="predicted"/>
<keyword evidence="2" id="KW-1185">Reference proteome</keyword>
<reference evidence="1" key="2">
    <citation type="submission" date="2023-01" db="EMBL/GenBank/DDBJ databases">
        <authorList>
            <person name="Sun Q."/>
            <person name="Evtushenko L."/>
        </authorList>
    </citation>
    <scope>NUCLEOTIDE SEQUENCE</scope>
    <source>
        <strain evidence="1">VKM B-1513</strain>
    </source>
</reference>
<accession>A0A9W6IK79</accession>
<dbReference type="EMBL" id="BSFE01000001">
    <property type="protein sequence ID" value="GLK50799.1"/>
    <property type="molecule type" value="Genomic_DNA"/>
</dbReference>
<dbReference type="Proteomes" id="UP001143486">
    <property type="component" value="Unassembled WGS sequence"/>
</dbReference>
<gene>
    <name evidence="1" type="ORF">GCM10017621_03070</name>
</gene>
<protein>
    <submittedName>
        <fullName evidence="1">Uncharacterized protein</fullName>
    </submittedName>
</protein>
<organism evidence="1 2">
    <name type="scientific">Maricaulis virginensis</name>
    <dbReference type="NCBI Taxonomy" id="144022"/>
    <lineage>
        <taxon>Bacteria</taxon>
        <taxon>Pseudomonadati</taxon>
        <taxon>Pseudomonadota</taxon>
        <taxon>Alphaproteobacteria</taxon>
        <taxon>Maricaulales</taxon>
        <taxon>Maricaulaceae</taxon>
        <taxon>Maricaulis</taxon>
    </lineage>
</organism>